<dbReference type="InterPro" id="IPR022641">
    <property type="entry name" value="CheR_N"/>
</dbReference>
<dbReference type="SUPFAM" id="SSF53335">
    <property type="entry name" value="S-adenosyl-L-methionine-dependent methyltransferases"/>
    <property type="match status" value="1"/>
</dbReference>
<dbReference type="InterPro" id="IPR022642">
    <property type="entry name" value="CheR_C"/>
</dbReference>
<protein>
    <recommendedName>
        <fullName evidence="5">Chemotaxis protein methyltransferase</fullName>
        <ecNumber evidence="5">2.1.1.80</ecNumber>
    </recommendedName>
</protein>
<feature type="binding site" evidence="6">
    <location>
        <begin position="204"/>
        <end position="205"/>
    </location>
    <ligand>
        <name>S-adenosyl-L-methionine</name>
        <dbReference type="ChEBI" id="CHEBI:59789"/>
    </ligand>
</feature>
<dbReference type="GO" id="GO:0032259">
    <property type="term" value="P:methylation"/>
    <property type="evidence" value="ECO:0007669"/>
    <property type="project" value="UniProtKB-KW"/>
</dbReference>
<dbReference type="Gene3D" id="1.10.155.10">
    <property type="entry name" value="Chemotaxis receptor methyltransferase CheR, N-terminal domain"/>
    <property type="match status" value="1"/>
</dbReference>
<dbReference type="Pfam" id="PF03705">
    <property type="entry name" value="CheR_N"/>
    <property type="match status" value="1"/>
</dbReference>
<dbReference type="CDD" id="cd02440">
    <property type="entry name" value="AdoMet_MTases"/>
    <property type="match status" value="1"/>
</dbReference>
<dbReference type="PANTHER" id="PTHR24422">
    <property type="entry name" value="CHEMOTAXIS PROTEIN METHYLTRANSFERASE"/>
    <property type="match status" value="1"/>
</dbReference>
<evidence type="ECO:0000256" key="1">
    <source>
        <dbReference type="ARBA" id="ARBA00001541"/>
    </source>
</evidence>
<keyword evidence="3 5" id="KW-0808">Transferase</keyword>
<dbReference type="GO" id="GO:0008983">
    <property type="term" value="F:protein-glutamate O-methyltransferase activity"/>
    <property type="evidence" value="ECO:0007669"/>
    <property type="project" value="UniProtKB-EC"/>
</dbReference>
<evidence type="ECO:0000256" key="6">
    <source>
        <dbReference type="PIRSR" id="PIRSR000410-1"/>
    </source>
</evidence>
<proteinExistence type="predicted"/>
<evidence type="ECO:0000256" key="4">
    <source>
        <dbReference type="ARBA" id="ARBA00022691"/>
    </source>
</evidence>
<dbReference type="InterPro" id="IPR000780">
    <property type="entry name" value="CheR_MeTrfase"/>
</dbReference>
<dbReference type="EC" id="2.1.1.80" evidence="5"/>
<feature type="binding site" evidence="6">
    <location>
        <position position="123"/>
    </location>
    <ligand>
        <name>S-adenosyl-L-methionine</name>
        <dbReference type="ChEBI" id="CHEBI:59789"/>
    </ligand>
</feature>
<evidence type="ECO:0000256" key="3">
    <source>
        <dbReference type="ARBA" id="ARBA00022679"/>
    </source>
</evidence>
<feature type="domain" description="CheR-type methyltransferase" evidence="7">
    <location>
        <begin position="13"/>
        <end position="277"/>
    </location>
</feature>
<dbReference type="InterPro" id="IPR026024">
    <property type="entry name" value="Chemotaxis_MeTrfase_CheR"/>
</dbReference>
<dbReference type="InterPro" id="IPR036804">
    <property type="entry name" value="CheR_N_sf"/>
</dbReference>
<name>A0A423LKC1_PSEFL</name>
<sequence>MDHRTGIALNSGISDQEFGLFQRFFQDQIGLQLTSVKKPLLCGRLAKRLTALGLDNYNAYYNLLVSKSGGEERETAIDLITTHETYFFREPKHFELLQSAVIPSMGSNSGLRVWSAASSTGEEAYTLAMVLDSFCAPKNWSITATDISRQVLQQAERGLYPMSRGERIPDYHLKRYCLRGGGPYKGYFLVQSELRRRVNFLPGNLTLPESRLGMFDVILLRNVLIYFDLPTKTRVLHNVLERLKPGGWLMVGHSESLHDIRLPLEMITPSVYRKVSI</sequence>
<dbReference type="InterPro" id="IPR029063">
    <property type="entry name" value="SAM-dependent_MTases_sf"/>
</dbReference>
<dbReference type="SUPFAM" id="SSF47757">
    <property type="entry name" value="Chemotaxis receptor methyltransferase CheR, N-terminal domain"/>
    <property type="match status" value="1"/>
</dbReference>
<dbReference type="SMART" id="SM00138">
    <property type="entry name" value="MeTrc"/>
    <property type="match status" value="1"/>
</dbReference>
<reference evidence="8 9" key="1">
    <citation type="submission" date="2016-10" db="EMBL/GenBank/DDBJ databases">
        <title>Comparative genome analysis of multiple Pseudomonas spp. focuses on biocontrol and plant growth promoting traits.</title>
        <authorList>
            <person name="Tao X.-Y."/>
            <person name="Taylor C.G."/>
        </authorList>
    </citation>
    <scope>NUCLEOTIDE SEQUENCE [LARGE SCALE GENOMIC DNA]</scope>
    <source>
        <strain evidence="8 9">24D3</strain>
    </source>
</reference>
<keyword evidence="4 5" id="KW-0949">S-adenosyl-L-methionine</keyword>
<comment type="function">
    <text evidence="5">Methylation of the membrane-bound methyl-accepting chemotaxis proteins (MCP) to form gamma-glutamyl methyl ester residues in MCP.</text>
</comment>
<dbReference type="Proteomes" id="UP000285757">
    <property type="component" value="Unassembled WGS sequence"/>
</dbReference>
<comment type="caution">
    <text evidence="8">The sequence shown here is derived from an EMBL/GenBank/DDBJ whole genome shotgun (WGS) entry which is preliminary data.</text>
</comment>
<feature type="binding site" evidence="6">
    <location>
        <position position="85"/>
    </location>
    <ligand>
        <name>S-adenosyl-L-methionine</name>
        <dbReference type="ChEBI" id="CHEBI:59789"/>
    </ligand>
</feature>
<dbReference type="EMBL" id="MOBU01000007">
    <property type="protein sequence ID" value="RON68801.1"/>
    <property type="molecule type" value="Genomic_DNA"/>
</dbReference>
<keyword evidence="2 5" id="KW-0489">Methyltransferase</keyword>
<dbReference type="AlphaFoldDB" id="A0A423LKC1"/>
<dbReference type="PANTHER" id="PTHR24422:SF26">
    <property type="entry name" value="CHEMOTAXIS PROTEIN METHYLTRANSFERASE"/>
    <property type="match status" value="1"/>
</dbReference>
<dbReference type="Pfam" id="PF01739">
    <property type="entry name" value="CheR"/>
    <property type="match status" value="1"/>
</dbReference>
<organism evidence="8 9">
    <name type="scientific">Pseudomonas fluorescens</name>
    <dbReference type="NCBI Taxonomy" id="294"/>
    <lineage>
        <taxon>Bacteria</taxon>
        <taxon>Pseudomonadati</taxon>
        <taxon>Pseudomonadota</taxon>
        <taxon>Gammaproteobacteria</taxon>
        <taxon>Pseudomonadales</taxon>
        <taxon>Pseudomonadaceae</taxon>
        <taxon>Pseudomonas</taxon>
    </lineage>
</organism>
<evidence type="ECO:0000313" key="8">
    <source>
        <dbReference type="EMBL" id="RON68801.1"/>
    </source>
</evidence>
<dbReference type="PROSITE" id="PS50123">
    <property type="entry name" value="CHER"/>
    <property type="match status" value="1"/>
</dbReference>
<gene>
    <name evidence="8" type="ORF">BK671_10690</name>
</gene>
<dbReference type="InterPro" id="IPR050903">
    <property type="entry name" value="Bact_Chemotaxis_MeTrfase"/>
</dbReference>
<accession>A0A423LKC1</accession>
<dbReference type="PRINTS" id="PR00996">
    <property type="entry name" value="CHERMTFRASE"/>
</dbReference>
<feature type="binding site" evidence="6">
    <location>
        <position position="89"/>
    </location>
    <ligand>
        <name>S-adenosyl-L-methionine</name>
        <dbReference type="ChEBI" id="CHEBI:59789"/>
    </ligand>
</feature>
<dbReference type="Gene3D" id="3.40.50.150">
    <property type="entry name" value="Vaccinia Virus protein VP39"/>
    <property type="match status" value="1"/>
</dbReference>
<feature type="binding site" evidence="6">
    <location>
        <position position="146"/>
    </location>
    <ligand>
        <name>S-adenosyl-L-methionine</name>
        <dbReference type="ChEBI" id="CHEBI:59789"/>
    </ligand>
</feature>
<evidence type="ECO:0000313" key="9">
    <source>
        <dbReference type="Proteomes" id="UP000285757"/>
    </source>
</evidence>
<dbReference type="PIRSF" id="PIRSF000410">
    <property type="entry name" value="CheR"/>
    <property type="match status" value="1"/>
</dbReference>
<evidence type="ECO:0000256" key="2">
    <source>
        <dbReference type="ARBA" id="ARBA00022603"/>
    </source>
</evidence>
<feature type="binding site" evidence="6">
    <location>
        <begin position="221"/>
        <end position="222"/>
    </location>
    <ligand>
        <name>S-adenosyl-L-methionine</name>
        <dbReference type="ChEBI" id="CHEBI:59789"/>
    </ligand>
</feature>
<evidence type="ECO:0000256" key="5">
    <source>
        <dbReference type="PIRNR" id="PIRNR000410"/>
    </source>
</evidence>
<comment type="catalytic activity">
    <reaction evidence="1 5">
        <text>L-glutamyl-[protein] + S-adenosyl-L-methionine = [protein]-L-glutamate 5-O-methyl ester + S-adenosyl-L-homocysteine</text>
        <dbReference type="Rhea" id="RHEA:24452"/>
        <dbReference type="Rhea" id="RHEA-COMP:10208"/>
        <dbReference type="Rhea" id="RHEA-COMP:10311"/>
        <dbReference type="ChEBI" id="CHEBI:29973"/>
        <dbReference type="ChEBI" id="CHEBI:57856"/>
        <dbReference type="ChEBI" id="CHEBI:59789"/>
        <dbReference type="ChEBI" id="CHEBI:82795"/>
        <dbReference type="EC" id="2.1.1.80"/>
    </reaction>
</comment>
<dbReference type="RefSeq" id="WP_123532177.1">
    <property type="nucleotide sequence ID" value="NZ_MOBU01000007.1"/>
</dbReference>
<evidence type="ECO:0000259" key="7">
    <source>
        <dbReference type="PROSITE" id="PS50123"/>
    </source>
</evidence>